<evidence type="ECO:0000259" key="2">
    <source>
        <dbReference type="Pfam" id="PF12770"/>
    </source>
</evidence>
<dbReference type="InterPro" id="IPR011990">
    <property type="entry name" value="TPR-like_helical_dom_sf"/>
</dbReference>
<evidence type="ECO:0000256" key="1">
    <source>
        <dbReference type="SAM" id="Phobius"/>
    </source>
</evidence>
<keyword evidence="1" id="KW-0472">Membrane</keyword>
<accession>A0A8S9TEP6</accession>
<keyword evidence="1" id="KW-0812">Transmembrane</keyword>
<dbReference type="Pfam" id="PF13424">
    <property type="entry name" value="TPR_12"/>
    <property type="match status" value="2"/>
</dbReference>
<reference evidence="3" key="2">
    <citation type="submission" date="2019-11" db="EMBL/GenBank/DDBJ databases">
        <title>Improved Assembly of Tolypothrix boutellei genome.</title>
        <authorList>
            <person name="Sarangi A.N."/>
            <person name="Mukherjee M."/>
            <person name="Ghosh S."/>
            <person name="Singh D."/>
            <person name="Das A."/>
            <person name="Kant S."/>
            <person name="Prusty A."/>
            <person name="Tripathy S."/>
        </authorList>
    </citation>
    <scope>NUCLEOTIDE SEQUENCE</scope>
    <source>
        <strain evidence="3">VB521301</strain>
    </source>
</reference>
<dbReference type="PANTHER" id="PTHR10098:SF112">
    <property type="entry name" value="SLR0380 PROTEIN"/>
    <property type="match status" value="1"/>
</dbReference>
<evidence type="ECO:0000313" key="4">
    <source>
        <dbReference type="Proteomes" id="UP000029738"/>
    </source>
</evidence>
<dbReference type="AlphaFoldDB" id="A0A8S9TEP6"/>
<proteinExistence type="predicted"/>
<sequence>MLKNSSSQNAKKQEILGKRKRQKTFLLIAYFLLILATIFVFILGAPVFKPSQAADSSIEHSSKPEESLQDLVKQGKALYDMGRLEEAQEVLQRVSLQYQVLGDKLKQAMVLSNLALVYQHRGMLAQANRAIAESLNLISINTSKQHLQLLAQILEIKGSLELEQGQAERALTTWQRTGRIYAQIADNSGVTRSCINQAQALQVMGFYRRALTMLLEVNKNLHSQPDSLTKAVELRSLGDTLQLTGDLEQSRQVLQKSVEIAQKMRSPQEISATFLSLGNTARMQQENGDAIAFYQQTIATTPSPLTKVQAQINLLGILLNTRQLSTAQPLLVQIPDDLSKLPLSQRAVYARIHLAQNLMVLATNVKDNSSVALSDTLFSAKSVAQLLVAAYEQAKALGDIRAESYAIGTLGKLYEQQKQWLNAQKLTQQALLLAQSVNAPDIAYNWYWQRGRLLTQQGDIPGAIAAYDAAIAELQSLRNDLVAVNRDVQFSFKESVEPVYRESVALLLRSQGDKLSEETLDKARQRIEALQLAELDNFFREACLNVTKIVLDKIVDRDNSTAAIIYPIILKDQLQVIVKVPKQQLHHYSVNKPQIEVENIIGQLRQYLTEPDRIEEVQSLSQQLYTWLIKPIEPTLQRSDINTLVFVLDGALRNIPMAALHDGKQYLIQKYAVALNVGLQLQSPKPLARTKLRVLAGGLVQPPPKFRQFPPLPEIKSEFNLIAKTGVSSTKLLDRDFTSKALFVKVNASPFNVVHLATHGQFSSRLEDTFVLAADGPINVTDFDLLLRRRDETRPEAVELLVLSACQTATGDNRATLGLAGVAVRAGARSTVASLWNVGDRSTAILIGEFYRELVSAKVTKAEALRRAQLTLLQKYPNYSRPGYWAAYVLVGNWL</sequence>
<evidence type="ECO:0000313" key="3">
    <source>
        <dbReference type="EMBL" id="KAF3890628.1"/>
    </source>
</evidence>
<dbReference type="Pfam" id="PF12770">
    <property type="entry name" value="CHAT"/>
    <property type="match status" value="1"/>
</dbReference>
<dbReference type="Gene3D" id="1.25.40.10">
    <property type="entry name" value="Tetratricopeptide repeat domain"/>
    <property type="match status" value="3"/>
</dbReference>
<gene>
    <name evidence="3" type="ORF">DA73_0400038165</name>
</gene>
<feature type="transmembrane region" description="Helical" evidence="1">
    <location>
        <begin position="25"/>
        <end position="48"/>
    </location>
</feature>
<dbReference type="SMART" id="SM00028">
    <property type="entry name" value="TPR"/>
    <property type="match status" value="6"/>
</dbReference>
<dbReference type="RefSeq" id="WP_050045472.1">
    <property type="nucleotide sequence ID" value="NZ_JHEG04000001.1"/>
</dbReference>
<reference evidence="3" key="1">
    <citation type="journal article" date="2015" name="Genome Announc.">
        <title>Draft Genome Sequence of Tolypothrix boutellei Strain VB521301.</title>
        <authorList>
            <person name="Chandrababunaidu M.M."/>
            <person name="Singh D."/>
            <person name="Sen D."/>
            <person name="Bhan S."/>
            <person name="Das S."/>
            <person name="Gupta A."/>
            <person name="Adhikary S.P."/>
            <person name="Tripathy S."/>
        </authorList>
    </citation>
    <scope>NUCLEOTIDE SEQUENCE</scope>
    <source>
        <strain evidence="3">VB521301</strain>
    </source>
</reference>
<dbReference type="Proteomes" id="UP000029738">
    <property type="component" value="Unassembled WGS sequence"/>
</dbReference>
<dbReference type="InterPro" id="IPR024983">
    <property type="entry name" value="CHAT_dom"/>
</dbReference>
<protein>
    <submittedName>
        <fullName evidence="3">CHAT domain-containing protein</fullName>
    </submittedName>
</protein>
<feature type="domain" description="CHAT" evidence="2">
    <location>
        <begin position="619"/>
        <end position="893"/>
    </location>
</feature>
<dbReference type="PANTHER" id="PTHR10098">
    <property type="entry name" value="RAPSYN-RELATED"/>
    <property type="match status" value="1"/>
</dbReference>
<dbReference type="OrthoDB" id="446317at2"/>
<name>A0A8S9TEP6_9CYAN</name>
<comment type="caution">
    <text evidence="3">The sequence shown here is derived from an EMBL/GenBank/DDBJ whole genome shotgun (WGS) entry which is preliminary data.</text>
</comment>
<dbReference type="InterPro" id="IPR019734">
    <property type="entry name" value="TPR_rpt"/>
</dbReference>
<organism evidence="3 4">
    <name type="scientific">Tolypothrix bouteillei VB521301</name>
    <dbReference type="NCBI Taxonomy" id="1479485"/>
    <lineage>
        <taxon>Bacteria</taxon>
        <taxon>Bacillati</taxon>
        <taxon>Cyanobacteriota</taxon>
        <taxon>Cyanophyceae</taxon>
        <taxon>Nostocales</taxon>
        <taxon>Tolypothrichaceae</taxon>
        <taxon>Tolypothrix</taxon>
    </lineage>
</organism>
<dbReference type="SUPFAM" id="SSF48452">
    <property type="entry name" value="TPR-like"/>
    <property type="match status" value="3"/>
</dbReference>
<dbReference type="EMBL" id="JHEG04000001">
    <property type="protein sequence ID" value="KAF3890628.1"/>
    <property type="molecule type" value="Genomic_DNA"/>
</dbReference>
<keyword evidence="4" id="KW-1185">Reference proteome</keyword>
<keyword evidence="1" id="KW-1133">Transmembrane helix</keyword>